<evidence type="ECO:0000256" key="1">
    <source>
        <dbReference type="SAM" id="MobiDB-lite"/>
    </source>
</evidence>
<organism evidence="2 3">
    <name type="scientific">Bonamia ostreae</name>
    <dbReference type="NCBI Taxonomy" id="126728"/>
    <lineage>
        <taxon>Eukaryota</taxon>
        <taxon>Sar</taxon>
        <taxon>Rhizaria</taxon>
        <taxon>Endomyxa</taxon>
        <taxon>Ascetosporea</taxon>
        <taxon>Haplosporida</taxon>
        <taxon>Bonamia</taxon>
    </lineage>
</organism>
<keyword evidence="3" id="KW-1185">Reference proteome</keyword>
<proteinExistence type="predicted"/>
<reference evidence="2 3" key="1">
    <citation type="journal article" date="2024" name="BMC Biol.">
        <title>Comparative genomics of Ascetosporea gives new insight into the evolutionary basis for animal parasitism in Rhizaria.</title>
        <authorList>
            <person name="Hiltunen Thoren M."/>
            <person name="Onut-Brannstrom I."/>
            <person name="Alfjorden A."/>
            <person name="Peckova H."/>
            <person name="Swords F."/>
            <person name="Hooper C."/>
            <person name="Holzer A.S."/>
            <person name="Bass D."/>
            <person name="Burki F."/>
        </authorList>
    </citation>
    <scope>NUCLEOTIDE SEQUENCE [LARGE SCALE GENOMIC DNA]</scope>
    <source>
        <strain evidence="2">20-A016</strain>
    </source>
</reference>
<accession>A0ABV2AHY7</accession>
<dbReference type="EMBL" id="JBDODL010000243">
    <property type="protein sequence ID" value="MES1919273.1"/>
    <property type="molecule type" value="Genomic_DNA"/>
</dbReference>
<protein>
    <submittedName>
        <fullName evidence="2">Uncharacterized protein</fullName>
    </submittedName>
</protein>
<evidence type="ECO:0000313" key="3">
    <source>
        <dbReference type="Proteomes" id="UP001439008"/>
    </source>
</evidence>
<feature type="compositionally biased region" description="Basic and acidic residues" evidence="1">
    <location>
        <begin position="28"/>
        <end position="44"/>
    </location>
</feature>
<dbReference type="Proteomes" id="UP001439008">
    <property type="component" value="Unassembled WGS sequence"/>
</dbReference>
<name>A0ABV2AHY7_9EUKA</name>
<feature type="region of interest" description="Disordered" evidence="1">
    <location>
        <begin position="28"/>
        <end position="66"/>
    </location>
</feature>
<evidence type="ECO:0000313" key="2">
    <source>
        <dbReference type="EMBL" id="MES1919273.1"/>
    </source>
</evidence>
<comment type="caution">
    <text evidence="2">The sequence shown here is derived from an EMBL/GenBank/DDBJ whole genome shotgun (WGS) entry which is preliminary data.</text>
</comment>
<gene>
    <name evidence="2" type="ORF">MHBO_001132</name>
</gene>
<sequence length="66" mass="7431">MADPVAASFDSVPGLRVGRRPDVHLGVHFLPRNEEEQNRKRNDKVEDDAEPGNQIESFVSAKLNKF</sequence>